<feature type="transmembrane region" description="Helical" evidence="1">
    <location>
        <begin position="128"/>
        <end position="150"/>
    </location>
</feature>
<dbReference type="AlphaFoldDB" id="A0A9X6RMK8"/>
<keyword evidence="3" id="KW-1185">Reference proteome</keyword>
<organism evidence="2 3">
    <name type="scientific">Hypsibius exemplaris</name>
    <name type="common">Freshwater tardigrade</name>
    <dbReference type="NCBI Taxonomy" id="2072580"/>
    <lineage>
        <taxon>Eukaryota</taxon>
        <taxon>Metazoa</taxon>
        <taxon>Ecdysozoa</taxon>
        <taxon>Tardigrada</taxon>
        <taxon>Eutardigrada</taxon>
        <taxon>Parachela</taxon>
        <taxon>Hypsibioidea</taxon>
        <taxon>Hypsibiidae</taxon>
        <taxon>Hypsibius</taxon>
    </lineage>
</organism>
<evidence type="ECO:0000313" key="3">
    <source>
        <dbReference type="Proteomes" id="UP000192578"/>
    </source>
</evidence>
<comment type="caution">
    <text evidence="2">The sequence shown here is derived from an EMBL/GenBank/DDBJ whole genome shotgun (WGS) entry which is preliminary data.</text>
</comment>
<protein>
    <submittedName>
        <fullName evidence="2">Uncharacterized protein</fullName>
    </submittedName>
</protein>
<keyword evidence="1" id="KW-0472">Membrane</keyword>
<keyword evidence="1" id="KW-0812">Transmembrane</keyword>
<evidence type="ECO:0000256" key="1">
    <source>
        <dbReference type="SAM" id="Phobius"/>
    </source>
</evidence>
<sequence length="234" mass="26537">MTGDIVFVQSFFLAANEATLPAVGTKPFFPARWYTSWRIFLLRMFTIACLGLAVMDTVDVVMYSLALQDEHTPFLIHLVQLLWARFIAARAAMIIWLFSSHIIQWRALRAFVSSKIAPPLNQHNVKRILLVTVGMDVLTALGVCAKLLAAPQSGEIFSPIRWLRYAWVAVTFLIYATICYMPLIWLHEEGMSLQKILRDFVWIMSGYGEQSTHVITIMTTVVTTLLVTREILAA</sequence>
<dbReference type="EMBL" id="MTYJ01000285">
    <property type="protein sequence ID" value="OWA52761.1"/>
    <property type="molecule type" value="Genomic_DNA"/>
</dbReference>
<feature type="transmembrane region" description="Helical" evidence="1">
    <location>
        <begin position="162"/>
        <end position="186"/>
    </location>
</feature>
<proteinExistence type="predicted"/>
<keyword evidence="1" id="KW-1133">Transmembrane helix</keyword>
<name>A0A9X6RMK8_HYPEX</name>
<gene>
    <name evidence="2" type="ORF">BV898_17204</name>
</gene>
<dbReference type="Proteomes" id="UP000192578">
    <property type="component" value="Unassembled WGS sequence"/>
</dbReference>
<evidence type="ECO:0000313" key="2">
    <source>
        <dbReference type="EMBL" id="OWA52761.1"/>
    </source>
</evidence>
<feature type="transmembrane region" description="Helical" evidence="1">
    <location>
        <begin position="40"/>
        <end position="66"/>
    </location>
</feature>
<reference evidence="3" key="1">
    <citation type="submission" date="2017-01" db="EMBL/GenBank/DDBJ databases">
        <title>Comparative genomics of anhydrobiosis in the tardigrade Hypsibius dujardini.</title>
        <authorList>
            <person name="Yoshida Y."/>
            <person name="Koutsovoulos G."/>
            <person name="Laetsch D."/>
            <person name="Stevens L."/>
            <person name="Kumar S."/>
            <person name="Horikawa D."/>
            <person name="Ishino K."/>
            <person name="Komine S."/>
            <person name="Tomita M."/>
            <person name="Blaxter M."/>
            <person name="Arakawa K."/>
        </authorList>
    </citation>
    <scope>NUCLEOTIDE SEQUENCE [LARGE SCALE GENOMIC DNA]</scope>
    <source>
        <strain evidence="3">Z151</strain>
    </source>
</reference>
<accession>A0A9X6RMK8</accession>
<feature type="transmembrane region" description="Helical" evidence="1">
    <location>
        <begin position="86"/>
        <end position="108"/>
    </location>
</feature>